<evidence type="ECO:0000313" key="1">
    <source>
        <dbReference type="EMBL" id="TDW25072.1"/>
    </source>
</evidence>
<dbReference type="InterPro" id="IPR036412">
    <property type="entry name" value="HAD-like_sf"/>
</dbReference>
<dbReference type="AlphaFoldDB" id="A0A4R8A3L0"/>
<dbReference type="Proteomes" id="UP000294743">
    <property type="component" value="Unassembled WGS sequence"/>
</dbReference>
<dbReference type="PANTHER" id="PTHR10000">
    <property type="entry name" value="PHOSPHOSERINE PHOSPHATASE"/>
    <property type="match status" value="1"/>
</dbReference>
<reference evidence="1 2" key="1">
    <citation type="submission" date="2019-03" db="EMBL/GenBank/DDBJ databases">
        <title>Genomic Encyclopedia of Type Strains, Phase IV (KMG-IV): sequencing the most valuable type-strain genomes for metagenomic binning, comparative biology and taxonomic classification.</title>
        <authorList>
            <person name="Goeker M."/>
        </authorList>
    </citation>
    <scope>NUCLEOTIDE SEQUENCE [LARGE SCALE GENOMIC DNA]</scope>
    <source>
        <strain evidence="1 2">DSM 28867</strain>
    </source>
</reference>
<dbReference type="InterPro" id="IPR023214">
    <property type="entry name" value="HAD_sf"/>
</dbReference>
<proteinExistence type="predicted"/>
<evidence type="ECO:0008006" key="3">
    <source>
        <dbReference type="Google" id="ProtNLM"/>
    </source>
</evidence>
<dbReference type="GO" id="GO:0016791">
    <property type="term" value="F:phosphatase activity"/>
    <property type="evidence" value="ECO:0007669"/>
    <property type="project" value="TreeGrafter"/>
</dbReference>
<dbReference type="OrthoDB" id="9781413at2"/>
<dbReference type="GO" id="GO:0000287">
    <property type="term" value="F:magnesium ion binding"/>
    <property type="evidence" value="ECO:0007669"/>
    <property type="project" value="TreeGrafter"/>
</dbReference>
<dbReference type="Pfam" id="PF08282">
    <property type="entry name" value="Hydrolase_3"/>
    <property type="match status" value="1"/>
</dbReference>
<dbReference type="Gene3D" id="3.40.50.1000">
    <property type="entry name" value="HAD superfamily/HAD-like"/>
    <property type="match status" value="1"/>
</dbReference>
<dbReference type="NCBIfam" id="TIGR00099">
    <property type="entry name" value="Cof-subfamily"/>
    <property type="match status" value="1"/>
</dbReference>
<keyword evidence="2" id="KW-1185">Reference proteome</keyword>
<dbReference type="PROSITE" id="PS01228">
    <property type="entry name" value="COF_1"/>
    <property type="match status" value="1"/>
</dbReference>
<dbReference type="PANTHER" id="PTHR10000:SF8">
    <property type="entry name" value="HAD SUPERFAMILY HYDROLASE-LIKE, TYPE 3"/>
    <property type="match status" value="1"/>
</dbReference>
<dbReference type="InterPro" id="IPR000150">
    <property type="entry name" value="Cof"/>
</dbReference>
<organism evidence="1 2">
    <name type="scientific">Breznakia blatticola</name>
    <dbReference type="NCBI Taxonomy" id="1754012"/>
    <lineage>
        <taxon>Bacteria</taxon>
        <taxon>Bacillati</taxon>
        <taxon>Bacillota</taxon>
        <taxon>Erysipelotrichia</taxon>
        <taxon>Erysipelotrichales</taxon>
        <taxon>Erysipelotrichaceae</taxon>
        <taxon>Breznakia</taxon>
    </lineage>
</organism>
<dbReference type="SUPFAM" id="SSF56784">
    <property type="entry name" value="HAD-like"/>
    <property type="match status" value="1"/>
</dbReference>
<sequence length="284" mass="32324">MKLLAFDLDGTLLTSKQKIADSSLEVIRAFLKQGNRMCIVTGRNYDLVKPIVDLYQLDCDLLLNNGHQLITKDGTIQKESSMSDQTARSILEILVAYDFLFTVHTTKGKYIFEDIDTFFDNHMKIVKQNRGDDFDDVKDSPLMKKDIFLANTHEVTSIDEFIDTGAKILKIDARNFDAEKRVEGRLRIDNLPELAVHSSYEAFMEITSKDANKATLLLEYANSLQISKDDVYVFGDSMNDYEMFETFTNTIAMANADKPILELAKYITDTNDNDGIYKAMKTIL</sequence>
<dbReference type="SFLD" id="SFLDS00003">
    <property type="entry name" value="Haloacid_Dehalogenase"/>
    <property type="match status" value="1"/>
</dbReference>
<dbReference type="SFLD" id="SFLDG01140">
    <property type="entry name" value="C2.B:_Phosphomannomutase_and_P"/>
    <property type="match status" value="1"/>
</dbReference>
<name>A0A4R8A3L0_9FIRM</name>
<dbReference type="GO" id="GO:0005829">
    <property type="term" value="C:cytosol"/>
    <property type="evidence" value="ECO:0007669"/>
    <property type="project" value="TreeGrafter"/>
</dbReference>
<gene>
    <name evidence="1" type="ORF">EDD63_10613</name>
</gene>
<dbReference type="NCBIfam" id="TIGR01484">
    <property type="entry name" value="HAD-SF-IIB"/>
    <property type="match status" value="1"/>
</dbReference>
<comment type="caution">
    <text evidence="1">The sequence shown here is derived from an EMBL/GenBank/DDBJ whole genome shotgun (WGS) entry which is preliminary data.</text>
</comment>
<evidence type="ECO:0000313" key="2">
    <source>
        <dbReference type="Proteomes" id="UP000294743"/>
    </source>
</evidence>
<dbReference type="RefSeq" id="WP_134168299.1">
    <property type="nucleotide sequence ID" value="NZ_SODD01000006.1"/>
</dbReference>
<dbReference type="InterPro" id="IPR006379">
    <property type="entry name" value="HAD-SF_hydro_IIB"/>
</dbReference>
<dbReference type="EMBL" id="SODD01000006">
    <property type="protein sequence ID" value="TDW25072.1"/>
    <property type="molecule type" value="Genomic_DNA"/>
</dbReference>
<protein>
    <recommendedName>
        <fullName evidence="3">Cof subfamily protein (Haloacid dehalogenase superfamily)/HAD superfamily hydrolase (TIGR01484 family)</fullName>
    </recommendedName>
</protein>
<accession>A0A4R8A3L0</accession>
<dbReference type="Gene3D" id="3.30.1240.10">
    <property type="match status" value="1"/>
</dbReference>